<dbReference type="Proteomes" id="UP000000577">
    <property type="component" value="Chromosome"/>
</dbReference>
<name>I7F9L9_GEOSL</name>
<sequence length="246" mass="27915">MKVDQKIIDQIVELKSRQLKRTGRVDQVHKRLIPVSEAYKLLASRDISNRQVRTELLRYIPVSLVACIEGYFTLAIKDIVDGGPPFSNNVNKFKDLTFKLESVLALHEKNVTLGDIVAGILPLSNPSAIYSCMETILGESFTEMVKHHELKCPHCDEKSPLHLMFPSFFKEIEQIYKVRNIFCHEIAPSESVSVKQIGKLLSSGTLFIYVSESIITDAMLFMGQPDLTLNNVLKNVKRKTSLPFHR</sequence>
<dbReference type="HOGENOM" id="CLU_1127795_0_0_7"/>
<organism evidence="1 2">
    <name type="scientific">Geobacter sulfurreducens (strain ATCC 51573 / DSM 12127 / PCA)</name>
    <dbReference type="NCBI Taxonomy" id="243231"/>
    <lineage>
        <taxon>Bacteria</taxon>
        <taxon>Pseudomonadati</taxon>
        <taxon>Thermodesulfobacteriota</taxon>
        <taxon>Desulfuromonadia</taxon>
        <taxon>Geobacterales</taxon>
        <taxon>Geobacteraceae</taxon>
        <taxon>Geobacter</taxon>
    </lineage>
</organism>
<dbReference type="AlphaFoldDB" id="I7F9L9"/>
<accession>I7F9L9</accession>
<keyword evidence="2" id="KW-1185">Reference proteome</keyword>
<dbReference type="RefSeq" id="WP_010943029.1">
    <property type="nucleotide sequence ID" value="NC_002939.5"/>
</dbReference>
<reference evidence="1 2" key="1">
    <citation type="journal article" date="2003" name="Science">
        <title>Genome of Geobacter sulfurreducens: metal reduction in subsurface environments.</title>
        <authorList>
            <person name="Methe B.A."/>
            <person name="Nelson K.E."/>
            <person name="Eisen J.A."/>
            <person name="Paulsen I.T."/>
            <person name="Nelson W."/>
            <person name="Heidelberg J.F."/>
            <person name="Wu D."/>
            <person name="Wu M."/>
            <person name="Ward N."/>
            <person name="Beanan M.J."/>
            <person name="Dodson R.J."/>
            <person name="Madupu R."/>
            <person name="Brinkac L.M."/>
            <person name="Daugherty S.C."/>
            <person name="DeBoy R.T."/>
            <person name="Durkin A.S."/>
            <person name="Gwinn M."/>
            <person name="Kolonay J.F."/>
            <person name="Sullivan S.A."/>
            <person name="Haft D.H."/>
            <person name="Selengut J."/>
            <person name="Davidsen T.M."/>
            <person name="Zafar N."/>
            <person name="White O."/>
            <person name="Tran B."/>
            <person name="Romero C."/>
            <person name="Forberger H.A."/>
            <person name="Weidman J."/>
            <person name="Khouri H."/>
            <person name="Feldblyum T.V."/>
            <person name="Utterback T.R."/>
            <person name="Van Aken S.E."/>
            <person name="Lovley D.R."/>
            <person name="Fraser C.M."/>
        </authorList>
    </citation>
    <scope>NUCLEOTIDE SEQUENCE [LARGE SCALE GENOMIC DNA]</scope>
    <source>
        <strain evidence="2">ATCC 51573 / DSM 12127 / PCA</strain>
    </source>
</reference>
<dbReference type="InParanoid" id="I7F9L9"/>
<protein>
    <recommendedName>
        <fullName evidence="3">RiboL-PSP-HEPN domain-containing protein</fullName>
    </recommendedName>
</protein>
<gene>
    <name evidence="1" type="ordered locus">GSU3578</name>
</gene>
<evidence type="ECO:0000313" key="1">
    <source>
        <dbReference type="EMBL" id="AFP20474.1"/>
    </source>
</evidence>
<proteinExistence type="predicted"/>
<evidence type="ECO:0008006" key="3">
    <source>
        <dbReference type="Google" id="ProtNLM"/>
    </source>
</evidence>
<evidence type="ECO:0000313" key="2">
    <source>
        <dbReference type="Proteomes" id="UP000000577"/>
    </source>
</evidence>
<dbReference type="EMBL" id="AE017180">
    <property type="protein sequence ID" value="AFP20474.1"/>
    <property type="molecule type" value="Genomic_DNA"/>
</dbReference>
<reference evidence="1 2" key="2">
    <citation type="journal article" date="2012" name="BMC Genomics">
        <title>Comparative genomic analysis of Geobacter sulfurreducens KN400, a strain with enhanced capacity for extracellular electron transfer and electricity production.</title>
        <authorList>
            <person name="Butler J.E."/>
            <person name="Young N.D."/>
            <person name="Aklujkar M."/>
            <person name="Lovley D.R."/>
        </authorList>
    </citation>
    <scope>NUCLEOTIDE SEQUENCE [LARGE SCALE GENOMIC DNA]</scope>
    <source>
        <strain evidence="2">ATCC 51573 / DSM 12127 / PCA</strain>
    </source>
</reference>
<dbReference type="OrthoDB" id="9131011at2"/>
<dbReference type="EnsemblBacteria" id="AFP20474">
    <property type="protein sequence ID" value="AFP20474"/>
    <property type="gene ID" value="GSU3578"/>
</dbReference>
<dbReference type="KEGG" id="gsu:GSU3578"/>